<accession>G4U191</accession>
<dbReference type="GO" id="GO:0046872">
    <property type="term" value="F:metal ion binding"/>
    <property type="evidence" value="ECO:0007669"/>
    <property type="project" value="UniProtKB-KW"/>
</dbReference>
<keyword evidence="6" id="KW-0378">Hydrolase</keyword>
<evidence type="ECO:0000256" key="14">
    <source>
        <dbReference type="ARBA" id="ARBA00049244"/>
    </source>
</evidence>
<sequence>MPHRAKYWMAMVDDASNFVTLSLLHSKDGAFRAFQEFHKLAENQTHQRLVHLRDDKGGEFSGKEFDQYCISAGITRERTIVATPEQNGRVERANRWIAEGATTKLTESNLPPSFCGLAAIATVHEFNRARVHNGKTPYEHWHGEPPSRDALDSHTDNCIFVGYPSDRPGWVFWNPQTRNIIHRDSSVFDERVFPGTSLAKESIPNLSDYIQLPDLEEINASPSAIPPPTLTLLFTLHGDLYLHLFLTSLLTSLSLHPHQSQHNLNPPLHNA</sequence>
<evidence type="ECO:0000256" key="3">
    <source>
        <dbReference type="ARBA" id="ARBA00022722"/>
    </source>
</evidence>
<dbReference type="InterPro" id="IPR001584">
    <property type="entry name" value="Integrase_cat-core"/>
</dbReference>
<keyword evidence="11" id="KW-0808">Transferase</keyword>
<keyword evidence="10" id="KW-0695">RNA-directed DNA polymerase</keyword>
<dbReference type="InterPro" id="IPR012337">
    <property type="entry name" value="RNaseH-like_sf"/>
</dbReference>
<evidence type="ECO:0000256" key="4">
    <source>
        <dbReference type="ARBA" id="ARBA00022723"/>
    </source>
</evidence>
<feature type="domain" description="Integrase catalytic" evidence="15">
    <location>
        <begin position="1"/>
        <end position="145"/>
    </location>
</feature>
<comment type="caution">
    <text evidence="16">The sequence shown here is derived from an EMBL/GenBank/DDBJ whole genome shotgun (WGS) entry which is preliminary data.</text>
</comment>
<dbReference type="InterPro" id="IPR036397">
    <property type="entry name" value="RNaseH_sf"/>
</dbReference>
<keyword evidence="17" id="KW-1185">Reference proteome</keyword>
<dbReference type="SUPFAM" id="SSF53098">
    <property type="entry name" value="Ribonuclease H-like"/>
    <property type="match status" value="1"/>
</dbReference>
<evidence type="ECO:0000256" key="7">
    <source>
        <dbReference type="ARBA" id="ARBA00022842"/>
    </source>
</evidence>
<evidence type="ECO:0000256" key="8">
    <source>
        <dbReference type="ARBA" id="ARBA00022884"/>
    </source>
</evidence>
<evidence type="ECO:0000256" key="9">
    <source>
        <dbReference type="ARBA" id="ARBA00022908"/>
    </source>
</evidence>
<evidence type="ECO:0000256" key="10">
    <source>
        <dbReference type="ARBA" id="ARBA00022918"/>
    </source>
</evidence>
<keyword evidence="5" id="KW-0255">Endonuclease</keyword>
<keyword evidence="9" id="KW-0229">DNA integration</keyword>
<evidence type="ECO:0000256" key="5">
    <source>
        <dbReference type="ARBA" id="ARBA00022759"/>
    </source>
</evidence>
<organism evidence="16 17">
    <name type="scientific">Serendipita indica (strain DSM 11827)</name>
    <name type="common">Root endophyte fungus</name>
    <name type="synonym">Piriformospora indica</name>
    <dbReference type="NCBI Taxonomy" id="1109443"/>
    <lineage>
        <taxon>Eukaryota</taxon>
        <taxon>Fungi</taxon>
        <taxon>Dikarya</taxon>
        <taxon>Basidiomycota</taxon>
        <taxon>Agaricomycotina</taxon>
        <taxon>Agaricomycetes</taxon>
        <taxon>Sebacinales</taxon>
        <taxon>Serendipitaceae</taxon>
        <taxon>Serendipita</taxon>
    </lineage>
</organism>
<dbReference type="GO" id="GO:0016787">
    <property type="term" value="F:hydrolase activity"/>
    <property type="evidence" value="ECO:0007669"/>
    <property type="project" value="UniProtKB-KW"/>
</dbReference>
<dbReference type="HOGENOM" id="CLU_1027180_0_0_1"/>
<dbReference type="eggNOG" id="KOG0017">
    <property type="taxonomic scope" value="Eukaryota"/>
</dbReference>
<dbReference type="EMBL" id="CAFZ01001495">
    <property type="protein sequence ID" value="CCA77334.1"/>
    <property type="molecule type" value="Genomic_DNA"/>
</dbReference>
<name>G4U191_SERID</name>
<dbReference type="STRING" id="1109443.G4U191"/>
<dbReference type="GO" id="GO:0032196">
    <property type="term" value="P:transposition"/>
    <property type="evidence" value="ECO:0007669"/>
    <property type="project" value="UniProtKB-KW"/>
</dbReference>
<keyword evidence="3" id="KW-0540">Nuclease</keyword>
<comment type="catalytic activity">
    <reaction evidence="13">
        <text>DNA(n) + a 2'-deoxyribonucleoside 5'-triphosphate = DNA(n+1) + diphosphate</text>
        <dbReference type="Rhea" id="RHEA:22508"/>
        <dbReference type="Rhea" id="RHEA-COMP:17339"/>
        <dbReference type="Rhea" id="RHEA-COMP:17340"/>
        <dbReference type="ChEBI" id="CHEBI:33019"/>
        <dbReference type="ChEBI" id="CHEBI:61560"/>
        <dbReference type="ChEBI" id="CHEBI:173112"/>
        <dbReference type="EC" id="2.7.7.49"/>
    </reaction>
</comment>
<dbReference type="Proteomes" id="UP000007148">
    <property type="component" value="Unassembled WGS sequence"/>
</dbReference>
<keyword evidence="7" id="KW-0460">Magnesium</keyword>
<evidence type="ECO:0000313" key="17">
    <source>
        <dbReference type="Proteomes" id="UP000007148"/>
    </source>
</evidence>
<dbReference type="GO" id="GO:0005634">
    <property type="term" value="C:nucleus"/>
    <property type="evidence" value="ECO:0007669"/>
    <property type="project" value="UniProtKB-ARBA"/>
</dbReference>
<dbReference type="GO" id="GO:0015074">
    <property type="term" value="P:DNA integration"/>
    <property type="evidence" value="ECO:0007669"/>
    <property type="project" value="UniProtKB-KW"/>
</dbReference>
<dbReference type="GO" id="GO:0006310">
    <property type="term" value="P:DNA recombination"/>
    <property type="evidence" value="ECO:0007669"/>
    <property type="project" value="UniProtKB-KW"/>
</dbReference>
<reference evidence="16 17" key="1">
    <citation type="journal article" date="2011" name="PLoS Pathog.">
        <title>Endophytic Life Strategies Decoded by Genome and Transcriptome Analyses of the Mutualistic Root Symbiont Piriformospora indica.</title>
        <authorList>
            <person name="Zuccaro A."/>
            <person name="Lahrmann U."/>
            <person name="Guldener U."/>
            <person name="Langen G."/>
            <person name="Pfiffi S."/>
            <person name="Biedenkopf D."/>
            <person name="Wong P."/>
            <person name="Samans B."/>
            <person name="Grimm C."/>
            <person name="Basiewicz M."/>
            <person name="Murat C."/>
            <person name="Martin F."/>
            <person name="Kogel K.H."/>
        </authorList>
    </citation>
    <scope>NUCLEOTIDE SEQUENCE [LARGE SCALE GENOMIC DNA]</scope>
    <source>
        <strain evidence="16 17">DSM 11827</strain>
    </source>
</reference>
<evidence type="ECO:0000256" key="2">
    <source>
        <dbReference type="ARBA" id="ARBA00022695"/>
    </source>
</evidence>
<keyword evidence="8" id="KW-0694">RNA-binding</keyword>
<dbReference type="GO" id="GO:0003964">
    <property type="term" value="F:RNA-directed DNA polymerase activity"/>
    <property type="evidence" value="ECO:0007669"/>
    <property type="project" value="UniProtKB-KW"/>
</dbReference>
<dbReference type="GO" id="GO:0003887">
    <property type="term" value="F:DNA-directed DNA polymerase activity"/>
    <property type="evidence" value="ECO:0007669"/>
    <property type="project" value="UniProtKB-KW"/>
</dbReference>
<keyword evidence="12" id="KW-0233">DNA recombination</keyword>
<evidence type="ECO:0000259" key="15">
    <source>
        <dbReference type="PROSITE" id="PS50994"/>
    </source>
</evidence>
<evidence type="ECO:0000256" key="12">
    <source>
        <dbReference type="ARBA" id="ARBA00023172"/>
    </source>
</evidence>
<dbReference type="GO" id="GO:0004519">
    <property type="term" value="F:endonuclease activity"/>
    <property type="evidence" value="ECO:0007669"/>
    <property type="project" value="UniProtKB-KW"/>
</dbReference>
<keyword evidence="4" id="KW-0479">Metal-binding</keyword>
<gene>
    <name evidence="16" type="ORF">PIIN_11311</name>
</gene>
<evidence type="ECO:0000256" key="13">
    <source>
        <dbReference type="ARBA" id="ARBA00048173"/>
    </source>
</evidence>
<dbReference type="Pfam" id="PF25597">
    <property type="entry name" value="SH3_retrovirus"/>
    <property type="match status" value="1"/>
</dbReference>
<evidence type="ECO:0000256" key="11">
    <source>
        <dbReference type="ARBA" id="ARBA00022932"/>
    </source>
</evidence>
<dbReference type="InterPro" id="IPR039537">
    <property type="entry name" value="Retrotran_Ty1/copia-like"/>
</dbReference>
<proteinExistence type="predicted"/>
<dbReference type="PANTHER" id="PTHR42648:SF11">
    <property type="entry name" value="TRANSPOSON TY4-P GAG-POL POLYPROTEIN"/>
    <property type="match status" value="1"/>
</dbReference>
<keyword evidence="1" id="KW-0815">Transposition</keyword>
<dbReference type="GO" id="GO:0003723">
    <property type="term" value="F:RNA binding"/>
    <property type="evidence" value="ECO:0007669"/>
    <property type="project" value="UniProtKB-KW"/>
</dbReference>
<dbReference type="PANTHER" id="PTHR42648">
    <property type="entry name" value="TRANSPOSASE, PUTATIVE-RELATED"/>
    <property type="match status" value="1"/>
</dbReference>
<evidence type="ECO:0000313" key="16">
    <source>
        <dbReference type="EMBL" id="CCA77334.1"/>
    </source>
</evidence>
<dbReference type="AlphaFoldDB" id="G4U191"/>
<keyword evidence="2" id="KW-0548">Nucleotidyltransferase</keyword>
<evidence type="ECO:0000256" key="6">
    <source>
        <dbReference type="ARBA" id="ARBA00022801"/>
    </source>
</evidence>
<dbReference type="OrthoDB" id="2801734at2759"/>
<dbReference type="InParanoid" id="G4U191"/>
<evidence type="ECO:0000256" key="1">
    <source>
        <dbReference type="ARBA" id="ARBA00022578"/>
    </source>
</evidence>
<protein>
    <recommendedName>
        <fullName evidence="15">Integrase catalytic domain-containing protein</fullName>
    </recommendedName>
</protein>
<dbReference type="PROSITE" id="PS50994">
    <property type="entry name" value="INTEGRASE"/>
    <property type="match status" value="1"/>
</dbReference>
<dbReference type="InterPro" id="IPR057670">
    <property type="entry name" value="SH3_retrovirus"/>
</dbReference>
<dbReference type="Gene3D" id="3.30.420.10">
    <property type="entry name" value="Ribonuclease H-like superfamily/Ribonuclease H"/>
    <property type="match status" value="1"/>
</dbReference>
<comment type="catalytic activity">
    <reaction evidence="14">
        <text>DNA(n) + a 2'-deoxyribonucleoside 5'-triphosphate = DNA(n+1) + diphosphate</text>
        <dbReference type="Rhea" id="RHEA:22508"/>
        <dbReference type="Rhea" id="RHEA-COMP:17339"/>
        <dbReference type="Rhea" id="RHEA-COMP:17340"/>
        <dbReference type="ChEBI" id="CHEBI:33019"/>
        <dbReference type="ChEBI" id="CHEBI:61560"/>
        <dbReference type="ChEBI" id="CHEBI:173112"/>
        <dbReference type="EC" id="2.7.7.7"/>
    </reaction>
</comment>
<keyword evidence="11" id="KW-0239">DNA-directed DNA polymerase</keyword>